<sequence length="187" mass="21540">MIKQDQSDYSVVKNRYESLRENSRKIAHDELPAVLTNKKNQAILKSTLTFSGINVKCINELKKWEMSGSRRVAWDWNEVLRVYKAKPKRFEMAIWDREHWLCSASIGKPTATGGKLRLDVIESNPNGTILVGLAIDINILSYKTYANLIGATELRIMNPVNDIVKNYYLNKKGFSYNQKEDFCFTEV</sequence>
<evidence type="ECO:0000313" key="1">
    <source>
        <dbReference type="EMBL" id="VAW84314.1"/>
    </source>
</evidence>
<accession>A0A3B0ZSB3</accession>
<dbReference type="EMBL" id="UOFP01000040">
    <property type="protein sequence ID" value="VAW84314.1"/>
    <property type="molecule type" value="Genomic_DNA"/>
</dbReference>
<protein>
    <submittedName>
        <fullName evidence="1">Uncharacterized protein</fullName>
    </submittedName>
</protein>
<reference evidence="1" key="1">
    <citation type="submission" date="2018-06" db="EMBL/GenBank/DDBJ databases">
        <authorList>
            <person name="Zhirakovskaya E."/>
        </authorList>
    </citation>
    <scope>NUCLEOTIDE SEQUENCE</scope>
</reference>
<dbReference type="AlphaFoldDB" id="A0A3B0ZSB3"/>
<name>A0A3B0ZSB3_9ZZZZ</name>
<proteinExistence type="predicted"/>
<gene>
    <name evidence="1" type="ORF">MNBD_GAMMA18-1882</name>
</gene>
<organism evidence="1">
    <name type="scientific">hydrothermal vent metagenome</name>
    <dbReference type="NCBI Taxonomy" id="652676"/>
    <lineage>
        <taxon>unclassified sequences</taxon>
        <taxon>metagenomes</taxon>
        <taxon>ecological metagenomes</taxon>
    </lineage>
</organism>